<reference evidence="1 2" key="1">
    <citation type="journal article" date="2020" name="IScience">
        <title>Genome Sequencing of the Endangered Kingdonia uniflora (Circaeasteraceae, Ranunculales) Reveals Potential Mechanisms of Evolutionary Specialization.</title>
        <authorList>
            <person name="Sun Y."/>
            <person name="Deng T."/>
            <person name="Zhang A."/>
            <person name="Moore M.J."/>
            <person name="Landis J.B."/>
            <person name="Lin N."/>
            <person name="Zhang H."/>
            <person name="Zhang X."/>
            <person name="Huang J."/>
            <person name="Zhang X."/>
            <person name="Sun H."/>
            <person name="Wang H."/>
        </authorList>
    </citation>
    <scope>NUCLEOTIDE SEQUENCE [LARGE SCALE GENOMIC DNA]</scope>
    <source>
        <strain evidence="1">TB1705</strain>
        <tissue evidence="1">Leaf</tissue>
    </source>
</reference>
<accession>A0A7J7NXL7</accession>
<evidence type="ECO:0000313" key="1">
    <source>
        <dbReference type="EMBL" id="KAF6171694.1"/>
    </source>
</evidence>
<feature type="non-terminal residue" evidence="1">
    <location>
        <position position="1"/>
    </location>
</feature>
<dbReference type="InterPro" id="IPR040256">
    <property type="entry name" value="At4g02000-like"/>
</dbReference>
<dbReference type="PANTHER" id="PTHR31286">
    <property type="entry name" value="GLYCINE-RICH CELL WALL STRUCTURAL PROTEIN 1.8-LIKE"/>
    <property type="match status" value="1"/>
</dbReference>
<keyword evidence="2" id="KW-1185">Reference proteome</keyword>
<comment type="caution">
    <text evidence="1">The sequence shown here is derived from an EMBL/GenBank/DDBJ whole genome shotgun (WGS) entry which is preliminary data.</text>
</comment>
<organism evidence="1 2">
    <name type="scientific">Kingdonia uniflora</name>
    <dbReference type="NCBI Taxonomy" id="39325"/>
    <lineage>
        <taxon>Eukaryota</taxon>
        <taxon>Viridiplantae</taxon>
        <taxon>Streptophyta</taxon>
        <taxon>Embryophyta</taxon>
        <taxon>Tracheophyta</taxon>
        <taxon>Spermatophyta</taxon>
        <taxon>Magnoliopsida</taxon>
        <taxon>Ranunculales</taxon>
        <taxon>Circaeasteraceae</taxon>
        <taxon>Kingdonia</taxon>
    </lineage>
</organism>
<dbReference type="EMBL" id="JACGCM010000455">
    <property type="protein sequence ID" value="KAF6171694.1"/>
    <property type="molecule type" value="Genomic_DNA"/>
</dbReference>
<sequence length="224" mass="25381">LPPPTISASWASMVSDPSKVRGRAKLEYTPPTVTEGKVIVKIKSADFDNETKECANYLVGHFMGKRMGYLYVKETLNRLWELKGDFDMSIKGRFNLYFFKFHNEEDRAKVLELGKQGYRGEQKESFARICVEVGADNILPKTVNILADEAYTIEILVEYNWLPTKCEDCVLFGYNKTNCPVAANSPPAQETINPSTTETRMKWIPKAPTAQGKGTSDDMEEWEC</sequence>
<evidence type="ECO:0008006" key="3">
    <source>
        <dbReference type="Google" id="ProtNLM"/>
    </source>
</evidence>
<dbReference type="OrthoDB" id="1939300at2759"/>
<dbReference type="Proteomes" id="UP000541444">
    <property type="component" value="Unassembled WGS sequence"/>
</dbReference>
<protein>
    <recommendedName>
        <fullName evidence="3">DUF4283 domain-containing protein</fullName>
    </recommendedName>
</protein>
<name>A0A7J7NXL7_9MAGN</name>
<evidence type="ECO:0000313" key="2">
    <source>
        <dbReference type="Proteomes" id="UP000541444"/>
    </source>
</evidence>
<dbReference type="PANTHER" id="PTHR31286:SF180">
    <property type="entry name" value="OS10G0362600 PROTEIN"/>
    <property type="match status" value="1"/>
</dbReference>
<dbReference type="AlphaFoldDB" id="A0A7J7NXL7"/>
<proteinExistence type="predicted"/>
<gene>
    <name evidence="1" type="ORF">GIB67_007215</name>
</gene>